<dbReference type="InterPro" id="IPR036736">
    <property type="entry name" value="ACP-like_sf"/>
</dbReference>
<proteinExistence type="inferred from homology"/>
<keyword evidence="4" id="KW-0275">Fatty acid biosynthesis</keyword>
<dbReference type="PROSITE" id="PS50075">
    <property type="entry name" value="CARRIER"/>
    <property type="match status" value="1"/>
</dbReference>
<organism evidence="6 7">
    <name type="scientific">Ancylostoma duodenale</name>
    <dbReference type="NCBI Taxonomy" id="51022"/>
    <lineage>
        <taxon>Eukaryota</taxon>
        <taxon>Metazoa</taxon>
        <taxon>Ecdysozoa</taxon>
        <taxon>Nematoda</taxon>
        <taxon>Chromadorea</taxon>
        <taxon>Rhabditida</taxon>
        <taxon>Rhabditina</taxon>
        <taxon>Rhabditomorpha</taxon>
        <taxon>Strongyloidea</taxon>
        <taxon>Ancylostomatidae</taxon>
        <taxon>Ancylostomatinae</taxon>
        <taxon>Ancylostoma</taxon>
    </lineage>
</organism>
<dbReference type="PANTHER" id="PTHR20863:SF27">
    <property type="entry name" value="ACYL CARRIER PROTEIN"/>
    <property type="match status" value="1"/>
</dbReference>
<dbReference type="PANTHER" id="PTHR20863">
    <property type="entry name" value="ACYL CARRIER PROTEIN"/>
    <property type="match status" value="1"/>
</dbReference>
<evidence type="ECO:0000256" key="1">
    <source>
        <dbReference type="ARBA" id="ARBA00010930"/>
    </source>
</evidence>
<keyword evidence="4" id="KW-0443">Lipid metabolism</keyword>
<keyword evidence="4" id="KW-0276">Fatty acid metabolism</keyword>
<reference evidence="6 7" key="1">
    <citation type="submission" date="2013-12" db="EMBL/GenBank/DDBJ databases">
        <title>Draft genome of the parsitic nematode Ancylostoma duodenale.</title>
        <authorList>
            <person name="Mitreva M."/>
        </authorList>
    </citation>
    <scope>NUCLEOTIDE SEQUENCE [LARGE SCALE GENOMIC DNA]</scope>
    <source>
        <strain evidence="6 7">Zhejiang</strain>
    </source>
</reference>
<dbReference type="GO" id="GO:0000035">
    <property type="term" value="F:acyl binding"/>
    <property type="evidence" value="ECO:0007669"/>
    <property type="project" value="TreeGrafter"/>
</dbReference>
<dbReference type="InterPro" id="IPR003231">
    <property type="entry name" value="ACP"/>
</dbReference>
<name>A0A0C2DCN9_9BILA</name>
<evidence type="ECO:0000313" key="6">
    <source>
        <dbReference type="EMBL" id="KIH60207.1"/>
    </source>
</evidence>
<dbReference type="Proteomes" id="UP000054047">
    <property type="component" value="Unassembled WGS sequence"/>
</dbReference>
<dbReference type="EMBL" id="KN731187">
    <property type="protein sequence ID" value="KIH60207.1"/>
    <property type="molecule type" value="Genomic_DNA"/>
</dbReference>
<keyword evidence="7" id="KW-1185">Reference proteome</keyword>
<feature type="domain" description="Carrier" evidence="5">
    <location>
        <begin position="161"/>
        <end position="239"/>
    </location>
</feature>
<comment type="similarity">
    <text evidence="1">Belongs to the acyl carrier protein (ACP) family.</text>
</comment>
<keyword evidence="3" id="KW-0597">Phosphoprotein</keyword>
<evidence type="ECO:0000256" key="3">
    <source>
        <dbReference type="ARBA" id="ARBA00022553"/>
    </source>
</evidence>
<dbReference type="SUPFAM" id="SSF47336">
    <property type="entry name" value="ACP-like"/>
    <property type="match status" value="1"/>
</dbReference>
<dbReference type="AlphaFoldDB" id="A0A0C2DCN9"/>
<dbReference type="HAMAP" id="MF_01217">
    <property type="entry name" value="Acyl_carrier"/>
    <property type="match status" value="1"/>
</dbReference>
<protein>
    <recommendedName>
        <fullName evidence="4">Acyl carrier protein</fullName>
    </recommendedName>
</protein>
<dbReference type="Pfam" id="PF00550">
    <property type="entry name" value="PP-binding"/>
    <property type="match status" value="1"/>
</dbReference>
<dbReference type="GO" id="GO:0000036">
    <property type="term" value="F:acyl carrier activity"/>
    <property type="evidence" value="ECO:0007669"/>
    <property type="project" value="TreeGrafter"/>
</dbReference>
<keyword evidence="2 4" id="KW-0596">Phosphopantetheine</keyword>
<accession>A0A0C2DCN9</accession>
<dbReference type="InterPro" id="IPR009081">
    <property type="entry name" value="PP-bd_ACP"/>
</dbReference>
<evidence type="ECO:0000259" key="5">
    <source>
        <dbReference type="PROSITE" id="PS50075"/>
    </source>
</evidence>
<keyword evidence="4" id="KW-0444">Lipid biosynthesis</keyword>
<dbReference type="OrthoDB" id="448946at2759"/>
<evidence type="ECO:0000256" key="4">
    <source>
        <dbReference type="RuleBase" id="RU000722"/>
    </source>
</evidence>
<sequence>MVSPLHGPEFRWSCVYCIDEMWGRSAIRIVSYVTASRRGLASIVSIPTSSVGRLTSPSSSLLNQKRFSQVEIFGPFDPPKQMTFKELRVRPPWTYPIRILSWSMLDLLGRTCEMTRVRRVRSLAKVDLIGDCYAIWKRLRIVTKMDVSPSCLLRRHPSFIRDVEDRVLKAIRAWDRFPADKETLLKIEADFSKDLGFDSLDQVEIMMAVEDEFGFEIPLEDSEKLKSPRDVFKYICEREDVFE</sequence>
<dbReference type="GO" id="GO:0005739">
    <property type="term" value="C:mitochondrion"/>
    <property type="evidence" value="ECO:0007669"/>
    <property type="project" value="TreeGrafter"/>
</dbReference>
<evidence type="ECO:0000313" key="7">
    <source>
        <dbReference type="Proteomes" id="UP000054047"/>
    </source>
</evidence>
<dbReference type="Gene3D" id="1.10.1200.10">
    <property type="entry name" value="ACP-like"/>
    <property type="match status" value="1"/>
</dbReference>
<comment type="function">
    <text evidence="4">Carrier of the growing fatty acid chain in fatty acid biosynthesis.</text>
</comment>
<gene>
    <name evidence="6" type="ORF">ANCDUO_09546</name>
</gene>
<evidence type="ECO:0000256" key="2">
    <source>
        <dbReference type="ARBA" id="ARBA00022450"/>
    </source>
</evidence>